<comment type="caution">
    <text evidence="3">The sequence shown here is derived from an EMBL/GenBank/DDBJ whole genome shotgun (WGS) entry which is preliminary data.</text>
</comment>
<dbReference type="NCBIfam" id="TIGR04131">
    <property type="entry name" value="Bac_Flav_CTERM"/>
    <property type="match status" value="1"/>
</dbReference>
<reference evidence="3 4" key="1">
    <citation type="submission" date="2017-12" db="EMBL/GenBank/DDBJ databases">
        <title>Confluentibacter flavum sp. nov., isolated from the saline lake.</title>
        <authorList>
            <person name="Yu L."/>
        </authorList>
    </citation>
    <scope>NUCLEOTIDE SEQUENCE [LARGE SCALE GENOMIC DNA]</scope>
    <source>
        <strain evidence="3 4">3B</strain>
    </source>
</reference>
<evidence type="ECO:0000313" key="4">
    <source>
        <dbReference type="Proteomes" id="UP000233435"/>
    </source>
</evidence>
<dbReference type="PANTHER" id="PTHR47566">
    <property type="match status" value="1"/>
</dbReference>
<proteinExistence type="predicted"/>
<dbReference type="EMBL" id="PJEO01000017">
    <property type="protein sequence ID" value="PKQ45796.1"/>
    <property type="molecule type" value="Genomic_DNA"/>
</dbReference>
<dbReference type="SUPFAM" id="SSF52058">
    <property type="entry name" value="L domain-like"/>
    <property type="match status" value="1"/>
</dbReference>
<name>A0A2N3HLG5_9FLAO</name>
<dbReference type="Pfam" id="PF13585">
    <property type="entry name" value="CHU_C"/>
    <property type="match status" value="1"/>
</dbReference>
<protein>
    <submittedName>
        <fullName evidence="3">Uncharacterized protein</fullName>
    </submittedName>
</protein>
<dbReference type="GO" id="GO:0035591">
    <property type="term" value="F:signaling adaptor activity"/>
    <property type="evidence" value="ECO:0007669"/>
    <property type="project" value="TreeGrafter"/>
</dbReference>
<evidence type="ECO:0000256" key="2">
    <source>
        <dbReference type="ARBA" id="ARBA00022737"/>
    </source>
</evidence>
<dbReference type="Proteomes" id="UP000233435">
    <property type="component" value="Unassembled WGS sequence"/>
</dbReference>
<keyword evidence="1" id="KW-0433">Leucine-rich repeat</keyword>
<dbReference type="InterPro" id="IPR032675">
    <property type="entry name" value="LRR_dom_sf"/>
</dbReference>
<keyword evidence="4" id="KW-1185">Reference proteome</keyword>
<dbReference type="Gene3D" id="3.80.10.10">
    <property type="entry name" value="Ribonuclease Inhibitor"/>
    <property type="match status" value="1"/>
</dbReference>
<accession>A0A2N3HLG5</accession>
<evidence type="ECO:0000313" key="3">
    <source>
        <dbReference type="EMBL" id="PKQ45796.1"/>
    </source>
</evidence>
<dbReference type="InterPro" id="IPR052574">
    <property type="entry name" value="CDIRP"/>
</dbReference>
<dbReference type="InterPro" id="IPR026341">
    <property type="entry name" value="T9SS_type_B"/>
</dbReference>
<dbReference type="AlphaFoldDB" id="A0A2N3HLG5"/>
<keyword evidence="2" id="KW-0677">Repeat</keyword>
<organism evidence="3 4">
    <name type="scientific">Confluentibacter flavum</name>
    <dbReference type="NCBI Taxonomy" id="1909700"/>
    <lineage>
        <taxon>Bacteria</taxon>
        <taxon>Pseudomonadati</taxon>
        <taxon>Bacteroidota</taxon>
        <taxon>Flavobacteriia</taxon>
        <taxon>Flavobacteriales</taxon>
        <taxon>Flavobacteriaceae</taxon>
        <taxon>Confluentibacter</taxon>
    </lineage>
</organism>
<gene>
    <name evidence="3" type="ORF">CSW08_06960</name>
</gene>
<sequence length="511" mass="57313">MPDDNFERALIELGLDTAPLDDFVPTANIRGILSLNLRDKNISDLTGIEDFTALTVLNCDENNLTNLNLTQNTNLTQLFCRNNQLTSLNTSLNTNLNILWVDSNQLTGLDVSKNNKLISLITNNNPLNVLDVTNNGELRVLYCENNQLSNLDISKNLMLKFFNVNNNSLTSIDTSNNIELTEMACGDNLITSLDISKNINLVYFWCTRNQLTSLDVTKNLNLVQLTFGDNQISSIDLSRNTKLERLWAAKNLLTQLDVSKNLLLMDISVSINNIAFLDVSKNSNLISLDIDYNNLCYLNIKNGNNTKIVSYRSANNPFLSCIFVDNIAYSTTNWTNIDAASNFVTNQTECDAFGNDTLPVDTLNDFVGIRYILPVISNGNYFTEPGGNGTALNAGDVITTSQTIYIFNDIECYSNESSFKVTISDGDYYIPKFFTPNNDGTHDYWQVYDNANVISIINIYNRYGKLLKSLAPNSEGWNGTFSGRLLESDDYWYAITLHTGHIIKGHFTLKR</sequence>
<evidence type="ECO:0000256" key="1">
    <source>
        <dbReference type="ARBA" id="ARBA00022614"/>
    </source>
</evidence>
<dbReference type="PANTHER" id="PTHR47566:SF1">
    <property type="entry name" value="PROTEIN NUD1"/>
    <property type="match status" value="1"/>
</dbReference>